<dbReference type="KEGG" id="muo:115479627"/>
<dbReference type="Proteomes" id="UP000515156">
    <property type="component" value="Chromosome 11"/>
</dbReference>
<gene>
    <name evidence="3" type="primary">LOC115479627</name>
</gene>
<dbReference type="OrthoDB" id="9397809at2759"/>
<dbReference type="RefSeq" id="XP_030073534.1">
    <property type="nucleotide sequence ID" value="XM_030217674.1"/>
</dbReference>
<dbReference type="AlphaFoldDB" id="A0A6P7ZD41"/>
<dbReference type="Pfam" id="PF18658">
    <property type="entry name" value="zf-C2H2_12"/>
    <property type="match status" value="1"/>
</dbReference>
<dbReference type="InterPro" id="IPR040647">
    <property type="entry name" value="SPIN-DOC_Znf-C2H2"/>
</dbReference>
<dbReference type="GeneID" id="115479627"/>
<keyword evidence="2" id="KW-1185">Reference proteome</keyword>
<sequence length="236" mass="25702">MSCRQQALERPPEPDWVDDSAPAEIEVSIDFEDQIEETSCIKHPETLVQQPGKELCLSDTAPSTAGSNVKIVALGLGISQVSYNIVGNSPTVTRGVLVGRVPQNLAVSLGLGISQVSQNTVDNSPTGISQVSHNTVDNSPTATKSVPVVRVPRNLEVWRQVYLMDLTTTRDSLICMVCGSTLVTLKLSAIKRHIRQKHPDTIDWSPSEKADIVARWDAHLLLKVRTPSPPPSPDWT</sequence>
<evidence type="ECO:0000313" key="2">
    <source>
        <dbReference type="Proteomes" id="UP000515156"/>
    </source>
</evidence>
<proteinExistence type="predicted"/>
<dbReference type="InParanoid" id="A0A6P7ZD41"/>
<organism evidence="2 3">
    <name type="scientific">Microcaecilia unicolor</name>
    <dbReference type="NCBI Taxonomy" id="1415580"/>
    <lineage>
        <taxon>Eukaryota</taxon>
        <taxon>Metazoa</taxon>
        <taxon>Chordata</taxon>
        <taxon>Craniata</taxon>
        <taxon>Vertebrata</taxon>
        <taxon>Euteleostomi</taxon>
        <taxon>Amphibia</taxon>
        <taxon>Gymnophiona</taxon>
        <taxon>Siphonopidae</taxon>
        <taxon>Microcaecilia</taxon>
    </lineage>
</organism>
<dbReference type="InterPro" id="IPR052675">
    <property type="entry name" value="ZnF_transloc-Spindlin_int"/>
</dbReference>
<dbReference type="PANTHER" id="PTHR34589">
    <property type="entry name" value="SIMILAR TO RIKEN CDNA 2700081O15"/>
    <property type="match status" value="1"/>
</dbReference>
<reference evidence="2" key="1">
    <citation type="submission" date="2024-06" db="UniProtKB">
        <authorList>
            <consortium name="RefSeq"/>
        </authorList>
    </citation>
    <scope>NUCLEOTIDE SEQUENCE [LARGE SCALE GENOMIC DNA]</scope>
</reference>
<dbReference type="GO" id="GO:0045892">
    <property type="term" value="P:negative regulation of DNA-templated transcription"/>
    <property type="evidence" value="ECO:0007669"/>
    <property type="project" value="TreeGrafter"/>
</dbReference>
<dbReference type="PANTHER" id="PTHR34589:SF1">
    <property type="entry name" value="SPINDLIN INTERACTOR AND REPRESSOR OF CHROMATIN-BINDING PROTEIN"/>
    <property type="match status" value="1"/>
</dbReference>
<protein>
    <submittedName>
        <fullName evidence="3">Uncharacterized protein LOC115479627</fullName>
    </submittedName>
</protein>
<accession>A0A6P7ZD41</accession>
<name>A0A6P7ZD41_9AMPH</name>
<feature type="domain" description="SPIN-DOC-like zinc-finger" evidence="1">
    <location>
        <begin position="157"/>
        <end position="217"/>
    </location>
</feature>
<evidence type="ECO:0000259" key="1">
    <source>
        <dbReference type="Pfam" id="PF18658"/>
    </source>
</evidence>
<evidence type="ECO:0000313" key="3">
    <source>
        <dbReference type="RefSeq" id="XP_030073534.1"/>
    </source>
</evidence>
<reference evidence="3" key="2">
    <citation type="submission" date="2025-08" db="UniProtKB">
        <authorList>
            <consortium name="RefSeq"/>
        </authorList>
    </citation>
    <scope>IDENTIFICATION</scope>
</reference>